<keyword evidence="9" id="KW-1185">Reference proteome</keyword>
<dbReference type="PANTHER" id="PTHR19818">
    <property type="entry name" value="ZINC FINGER PROTEIN ZIC AND GLI"/>
    <property type="match status" value="1"/>
</dbReference>
<evidence type="ECO:0000259" key="7">
    <source>
        <dbReference type="PROSITE" id="PS50157"/>
    </source>
</evidence>
<dbReference type="GO" id="GO:0005634">
    <property type="term" value="C:nucleus"/>
    <property type="evidence" value="ECO:0007669"/>
    <property type="project" value="UniProtKB-ARBA"/>
</dbReference>
<feature type="domain" description="C2H2-type" evidence="7">
    <location>
        <begin position="330"/>
        <end position="356"/>
    </location>
</feature>
<feature type="compositionally biased region" description="Low complexity" evidence="6">
    <location>
        <begin position="443"/>
        <end position="454"/>
    </location>
</feature>
<dbReference type="GO" id="GO:0000978">
    <property type="term" value="F:RNA polymerase II cis-regulatory region sequence-specific DNA binding"/>
    <property type="evidence" value="ECO:0007669"/>
    <property type="project" value="TreeGrafter"/>
</dbReference>
<dbReference type="PROSITE" id="PS00028">
    <property type="entry name" value="ZINC_FINGER_C2H2_1"/>
    <property type="match status" value="4"/>
</dbReference>
<evidence type="ECO:0000256" key="6">
    <source>
        <dbReference type="SAM" id="MobiDB-lite"/>
    </source>
</evidence>
<sequence length="454" mass="51062">MSLFGSCRQRPASWLHLHMGSIDSRHHINVCVMTHAAELNGVLFQVVAVKLSAPLMNYQRFYGNCSLVAQQPAPTDASVKRQRQRQPDYCSLTEAEARHANLALPSGHWPLYSRSVVDRQASFDMTHPKRSARAHDYWLSSTQSTSQDRPCKLVPSSRTRMDMVLERQQHRNSASKKMTLEKLSKRVQRTQSPPRPDRDSMSTSVYQFVSTMTPCFASEVLKPMTLSSSSTSSKPFAPFLTFQCGECPRQFSRRYALQEHLATHTGEKAYRCPAHGCGKRFTTTSNLARHCRMHGDELQPLACFSPGCTKTFTTQHKLQRHMRVHTGTPMRCCKFANCSKTFSSTGNLNRHMRNQHIRFGHPLTSEATKEEQSPTSVDIDPVNVFAWGSNSPTSIAMQITPIGEDLQLDTNSDHHVSDEELLEVLSFLLEDDEPQDKKEDATDLATTTTAVSAS</sequence>
<reference evidence="8" key="1">
    <citation type="submission" date="2020-04" db="EMBL/GenBank/DDBJ databases">
        <title>Hybrid Assembly of Korean Phytophthora infestans isolates.</title>
        <authorList>
            <person name="Prokchorchik M."/>
            <person name="Lee Y."/>
            <person name="Seo J."/>
            <person name="Cho J.-H."/>
            <person name="Park Y.-E."/>
            <person name="Jang D.-C."/>
            <person name="Im J.-S."/>
            <person name="Choi J.-G."/>
            <person name="Park H.-J."/>
            <person name="Lee G.-B."/>
            <person name="Lee Y.-G."/>
            <person name="Hong S.-Y."/>
            <person name="Cho K."/>
            <person name="Sohn K.H."/>
        </authorList>
    </citation>
    <scope>NUCLEOTIDE SEQUENCE</scope>
    <source>
        <strain evidence="8">KR_1_A1</strain>
    </source>
</reference>
<protein>
    <submittedName>
        <fullName evidence="8">C2H2 type zinc finger protein</fullName>
    </submittedName>
</protein>
<dbReference type="SUPFAM" id="SSF57667">
    <property type="entry name" value="beta-beta-alpha zinc fingers"/>
    <property type="match status" value="2"/>
</dbReference>
<feature type="domain" description="C2H2-type" evidence="7">
    <location>
        <begin position="301"/>
        <end position="330"/>
    </location>
</feature>
<evidence type="ECO:0000313" key="9">
    <source>
        <dbReference type="Proteomes" id="UP000602510"/>
    </source>
</evidence>
<evidence type="ECO:0000256" key="2">
    <source>
        <dbReference type="ARBA" id="ARBA00022737"/>
    </source>
</evidence>
<proteinExistence type="predicted"/>
<feature type="domain" description="C2H2-type" evidence="7">
    <location>
        <begin position="242"/>
        <end position="269"/>
    </location>
</feature>
<dbReference type="GO" id="GO:0045944">
    <property type="term" value="P:positive regulation of transcription by RNA polymerase II"/>
    <property type="evidence" value="ECO:0007669"/>
    <property type="project" value="UniProtKB-ARBA"/>
</dbReference>
<dbReference type="Pfam" id="PF00096">
    <property type="entry name" value="zf-C2H2"/>
    <property type="match status" value="4"/>
</dbReference>
<dbReference type="InterPro" id="IPR018247">
    <property type="entry name" value="EF_Hand_1_Ca_BS"/>
</dbReference>
<feature type="domain" description="C2H2-type" evidence="7">
    <location>
        <begin position="270"/>
        <end position="299"/>
    </location>
</feature>
<name>A0A833S3M2_PHYIN</name>
<keyword evidence="3 5" id="KW-0863">Zinc-finger</keyword>
<evidence type="ECO:0000256" key="3">
    <source>
        <dbReference type="ARBA" id="ARBA00022771"/>
    </source>
</evidence>
<dbReference type="SMART" id="SM00355">
    <property type="entry name" value="ZnF_C2H2"/>
    <property type="match status" value="4"/>
</dbReference>
<feature type="region of interest" description="Disordered" evidence="6">
    <location>
        <begin position="432"/>
        <end position="454"/>
    </location>
</feature>
<evidence type="ECO:0000313" key="8">
    <source>
        <dbReference type="EMBL" id="KAF4039732.1"/>
    </source>
</evidence>
<dbReference type="InterPro" id="IPR013087">
    <property type="entry name" value="Znf_C2H2_type"/>
</dbReference>
<dbReference type="GO" id="GO:0008270">
    <property type="term" value="F:zinc ion binding"/>
    <property type="evidence" value="ECO:0007669"/>
    <property type="project" value="UniProtKB-KW"/>
</dbReference>
<dbReference type="Gene3D" id="3.30.160.60">
    <property type="entry name" value="Classic Zinc Finger"/>
    <property type="match status" value="4"/>
</dbReference>
<evidence type="ECO:0000256" key="5">
    <source>
        <dbReference type="PROSITE-ProRule" id="PRU00042"/>
    </source>
</evidence>
<feature type="region of interest" description="Disordered" evidence="6">
    <location>
        <begin position="169"/>
        <end position="202"/>
    </location>
</feature>
<dbReference type="FunFam" id="3.30.160.60:FF:000072">
    <property type="entry name" value="zinc finger protein 143 isoform X1"/>
    <property type="match status" value="1"/>
</dbReference>
<gene>
    <name evidence="8" type="ORF">GN244_ATG08120</name>
</gene>
<dbReference type="PROSITE" id="PS00018">
    <property type="entry name" value="EF_HAND_1"/>
    <property type="match status" value="1"/>
</dbReference>
<keyword evidence="4" id="KW-0862">Zinc</keyword>
<evidence type="ECO:0000256" key="1">
    <source>
        <dbReference type="ARBA" id="ARBA00022723"/>
    </source>
</evidence>
<evidence type="ECO:0000256" key="4">
    <source>
        <dbReference type="ARBA" id="ARBA00022833"/>
    </source>
</evidence>
<accession>A0A833S3M2</accession>
<dbReference type="InterPro" id="IPR036236">
    <property type="entry name" value="Znf_C2H2_sf"/>
</dbReference>
<dbReference type="PANTHER" id="PTHR19818:SF139">
    <property type="entry name" value="PAIR-RULE PROTEIN ODD-PAIRED"/>
    <property type="match status" value="1"/>
</dbReference>
<dbReference type="FunFam" id="3.30.160.60:FF:002343">
    <property type="entry name" value="Zinc finger protein 33A"/>
    <property type="match status" value="1"/>
</dbReference>
<dbReference type="InterPro" id="IPR050329">
    <property type="entry name" value="GLI_C2H2-zinc-finger"/>
</dbReference>
<keyword evidence="2" id="KW-0677">Repeat</keyword>
<dbReference type="PROSITE" id="PS50157">
    <property type="entry name" value="ZINC_FINGER_C2H2_2"/>
    <property type="match status" value="4"/>
</dbReference>
<dbReference type="AlphaFoldDB" id="A0A833S3M2"/>
<keyword evidence="1" id="KW-0479">Metal-binding</keyword>
<dbReference type="EMBL" id="WSZM01000167">
    <property type="protein sequence ID" value="KAF4039732.1"/>
    <property type="molecule type" value="Genomic_DNA"/>
</dbReference>
<dbReference type="GO" id="GO:0000981">
    <property type="term" value="F:DNA-binding transcription factor activity, RNA polymerase II-specific"/>
    <property type="evidence" value="ECO:0007669"/>
    <property type="project" value="TreeGrafter"/>
</dbReference>
<organism evidence="8 9">
    <name type="scientific">Phytophthora infestans</name>
    <name type="common">Potato late blight agent</name>
    <name type="synonym">Botrytis infestans</name>
    <dbReference type="NCBI Taxonomy" id="4787"/>
    <lineage>
        <taxon>Eukaryota</taxon>
        <taxon>Sar</taxon>
        <taxon>Stramenopiles</taxon>
        <taxon>Oomycota</taxon>
        <taxon>Peronosporomycetes</taxon>
        <taxon>Peronosporales</taxon>
        <taxon>Peronosporaceae</taxon>
        <taxon>Phytophthora</taxon>
    </lineage>
</organism>
<comment type="caution">
    <text evidence="8">The sequence shown here is derived from an EMBL/GenBank/DDBJ whole genome shotgun (WGS) entry which is preliminary data.</text>
</comment>
<dbReference type="Proteomes" id="UP000602510">
    <property type="component" value="Unassembled WGS sequence"/>
</dbReference>